<organism evidence="1 2">
    <name type="scientific">Candidatus Cardinium hertigii</name>
    <dbReference type="NCBI Taxonomy" id="247481"/>
    <lineage>
        <taxon>Bacteria</taxon>
        <taxon>Pseudomonadati</taxon>
        <taxon>Bacteroidota</taxon>
        <taxon>Cytophagia</taxon>
        <taxon>Cytophagales</taxon>
        <taxon>Amoebophilaceae</taxon>
        <taxon>Candidatus Cardinium</taxon>
    </lineage>
</organism>
<dbReference type="InterPro" id="IPR036748">
    <property type="entry name" value="MTH938-like_sf"/>
</dbReference>
<dbReference type="SUPFAM" id="SSF64076">
    <property type="entry name" value="MTH938-like"/>
    <property type="match status" value="1"/>
</dbReference>
<dbReference type="Proteomes" id="UP000245872">
    <property type="component" value="Chromosome"/>
</dbReference>
<keyword evidence="2" id="KW-1185">Reference proteome</keyword>
<proteinExistence type="predicted"/>
<sequence>MTILLFVFYIGRRFVGERLLWIGRVIPLCFGGLLGLSASCSKPEEACEHAPHPIWCYFNNSEDNIPKDKCLITKLGDKVIRFHITAGQSYLNPGSALTHKVNTDNIVEIKLSDTTQENRDDEKNLIIMPHAYGYVTEKDFSNTMRAGITYNFNKKEKNLGLPAVFLQDLEKQGCKDAVVIIGTGFQRMLGVSEELEKKLKEKESKGELTCFIHSSYYAVEEHNTATKAGKKVFTFIHLGP</sequence>
<accession>A0A2Z3L8E3</accession>
<protein>
    <submittedName>
        <fullName evidence="1">Uncharacterized protein</fullName>
    </submittedName>
</protein>
<gene>
    <name evidence="1" type="ORF">DK880_00544</name>
</gene>
<evidence type="ECO:0000313" key="2">
    <source>
        <dbReference type="Proteomes" id="UP000245872"/>
    </source>
</evidence>
<dbReference type="RefSeq" id="WP_109997281.1">
    <property type="nucleotide sequence ID" value="NZ_CP029619.1"/>
</dbReference>
<dbReference type="KEGG" id="cher:DK880_00544"/>
<dbReference type="Gene3D" id="3.40.1230.10">
    <property type="entry name" value="MTH938-like"/>
    <property type="match status" value="1"/>
</dbReference>
<dbReference type="EMBL" id="CP029619">
    <property type="protein sequence ID" value="AWN81863.1"/>
    <property type="molecule type" value="Genomic_DNA"/>
</dbReference>
<name>A0A2Z3L8E3_9BACT</name>
<dbReference type="OrthoDB" id="981636at2"/>
<dbReference type="AlphaFoldDB" id="A0A2Z3L8E3"/>
<evidence type="ECO:0000313" key="1">
    <source>
        <dbReference type="EMBL" id="AWN81863.1"/>
    </source>
</evidence>
<reference evidence="1 2" key="1">
    <citation type="submission" date="2018-05" db="EMBL/GenBank/DDBJ databases">
        <title>Candidatus Cardinium hertigii Genome Assembly.</title>
        <authorList>
            <person name="Showmaker K.C."/>
            <person name="Walden K.O."/>
            <person name="Fields C.J."/>
            <person name="Lambert K.N."/>
            <person name="Hudson M.E."/>
        </authorList>
    </citation>
    <scope>NUCLEOTIDE SEQUENCE [LARGE SCALE GENOMIC DNA]</scope>
    <source>
        <strain evidence="2">cHgTN10</strain>
    </source>
</reference>